<evidence type="ECO:0000256" key="1">
    <source>
        <dbReference type="SAM" id="MobiDB-lite"/>
    </source>
</evidence>
<accession>A0AAV2SS69</accession>
<reference evidence="3 4" key="1">
    <citation type="submission" date="2024-05" db="EMBL/GenBank/DDBJ databases">
        <authorList>
            <person name="Wallberg A."/>
        </authorList>
    </citation>
    <scope>NUCLEOTIDE SEQUENCE [LARGE SCALE GENOMIC DNA]</scope>
</reference>
<feature type="region of interest" description="Disordered" evidence="1">
    <location>
        <begin position="113"/>
        <end position="157"/>
    </location>
</feature>
<feature type="transmembrane region" description="Helical" evidence="2">
    <location>
        <begin position="47"/>
        <end position="72"/>
    </location>
</feature>
<evidence type="ECO:0000313" key="4">
    <source>
        <dbReference type="Proteomes" id="UP001497623"/>
    </source>
</evidence>
<evidence type="ECO:0000313" key="3">
    <source>
        <dbReference type="EMBL" id="CAL4221203.1"/>
    </source>
</evidence>
<feature type="compositionally biased region" description="Polar residues" evidence="1">
    <location>
        <begin position="123"/>
        <end position="135"/>
    </location>
</feature>
<proteinExistence type="predicted"/>
<organism evidence="3 4">
    <name type="scientific">Meganyctiphanes norvegica</name>
    <name type="common">Northern krill</name>
    <name type="synonym">Thysanopoda norvegica</name>
    <dbReference type="NCBI Taxonomy" id="48144"/>
    <lineage>
        <taxon>Eukaryota</taxon>
        <taxon>Metazoa</taxon>
        <taxon>Ecdysozoa</taxon>
        <taxon>Arthropoda</taxon>
        <taxon>Crustacea</taxon>
        <taxon>Multicrustacea</taxon>
        <taxon>Malacostraca</taxon>
        <taxon>Eumalacostraca</taxon>
        <taxon>Eucarida</taxon>
        <taxon>Euphausiacea</taxon>
        <taxon>Euphausiidae</taxon>
        <taxon>Meganyctiphanes</taxon>
    </lineage>
</organism>
<keyword evidence="4" id="KW-1185">Reference proteome</keyword>
<dbReference type="Proteomes" id="UP001497623">
    <property type="component" value="Unassembled WGS sequence"/>
</dbReference>
<evidence type="ECO:0000256" key="2">
    <source>
        <dbReference type="SAM" id="Phobius"/>
    </source>
</evidence>
<keyword evidence="2" id="KW-1133">Transmembrane helix</keyword>
<comment type="caution">
    <text evidence="3">The sequence shown here is derived from an EMBL/GenBank/DDBJ whole genome shotgun (WGS) entry which is preliminary data.</text>
</comment>
<feature type="compositionally biased region" description="Basic and acidic residues" evidence="1">
    <location>
        <begin position="137"/>
        <end position="148"/>
    </location>
</feature>
<sequence length="157" mass="17227">EHQITTQQPKNTKTATTIIAGTESGVTSSKNESSAAGTNESNERIPLIMIISCSAAGLLILVIVVITIGLYLRCRRKKAEDQQSELQLGDTNNRHNSENSLYAAYTNEENAANVNRGGRHNSENSLYGTYPNETNDTAEHMGRRHDSDNSLYASAWQ</sequence>
<feature type="region of interest" description="Disordered" evidence="1">
    <location>
        <begin position="1"/>
        <end position="40"/>
    </location>
</feature>
<dbReference type="EMBL" id="CAXKWB010097170">
    <property type="protein sequence ID" value="CAL4221203.1"/>
    <property type="molecule type" value="Genomic_DNA"/>
</dbReference>
<keyword evidence="2" id="KW-0472">Membrane</keyword>
<dbReference type="AlphaFoldDB" id="A0AAV2SS69"/>
<keyword evidence="2" id="KW-0812">Transmembrane</keyword>
<dbReference type="Pfam" id="PF15102">
    <property type="entry name" value="TMEM154"/>
    <property type="match status" value="1"/>
</dbReference>
<feature type="non-terminal residue" evidence="3">
    <location>
        <position position="1"/>
    </location>
</feature>
<name>A0AAV2SS69_MEGNR</name>
<dbReference type="InterPro" id="IPR028064">
    <property type="entry name" value="TMEM154"/>
</dbReference>
<protein>
    <submittedName>
        <fullName evidence="3">Uncharacterized protein</fullName>
    </submittedName>
</protein>
<gene>
    <name evidence="3" type="ORF">MNOR_LOCUS39115</name>
</gene>